<feature type="domain" description="DUF397" evidence="1">
    <location>
        <begin position="14"/>
        <end position="65"/>
    </location>
</feature>
<evidence type="ECO:0000313" key="2">
    <source>
        <dbReference type="EMBL" id="MDT0407591.1"/>
    </source>
</evidence>
<proteinExistence type="predicted"/>
<comment type="caution">
    <text evidence="2">The sequence shown here is derived from an EMBL/GenBank/DDBJ whole genome shotgun (WGS) entry which is preliminary data.</text>
</comment>
<keyword evidence="3" id="KW-1185">Reference proteome</keyword>
<dbReference type="InterPro" id="IPR007278">
    <property type="entry name" value="DUF397"/>
</dbReference>
<dbReference type="Proteomes" id="UP001183610">
    <property type="component" value="Unassembled WGS sequence"/>
</dbReference>
<dbReference type="Pfam" id="PF04149">
    <property type="entry name" value="DUF397"/>
    <property type="match status" value="1"/>
</dbReference>
<organism evidence="2 3">
    <name type="scientific">Streptomyces evansiae</name>
    <dbReference type="NCBI Taxonomy" id="3075535"/>
    <lineage>
        <taxon>Bacteria</taxon>
        <taxon>Bacillati</taxon>
        <taxon>Actinomycetota</taxon>
        <taxon>Actinomycetes</taxon>
        <taxon>Kitasatosporales</taxon>
        <taxon>Streptomycetaceae</taxon>
        <taxon>Streptomyces</taxon>
    </lineage>
</organism>
<reference evidence="3" key="1">
    <citation type="submission" date="2023-07" db="EMBL/GenBank/DDBJ databases">
        <title>30 novel species of actinomycetes from the DSMZ collection.</title>
        <authorList>
            <person name="Nouioui I."/>
        </authorList>
    </citation>
    <scope>NUCLEOTIDE SEQUENCE [LARGE SCALE GENOMIC DNA]</scope>
    <source>
        <strain evidence="3">DSM 41979</strain>
    </source>
</reference>
<accession>A0ABU2QT22</accession>
<sequence>MTAKPSSEDRAELMWFKSSYSGANDNDCVEVAVGPRMLHVRDSKDVDGSALGFAPAAWTRFVAAALA</sequence>
<name>A0ABU2QT22_9ACTN</name>
<gene>
    <name evidence="2" type="ORF">RM698_00795</name>
</gene>
<protein>
    <submittedName>
        <fullName evidence="2">DUF397 domain-containing protein</fullName>
    </submittedName>
</protein>
<evidence type="ECO:0000259" key="1">
    <source>
        <dbReference type="Pfam" id="PF04149"/>
    </source>
</evidence>
<evidence type="ECO:0000313" key="3">
    <source>
        <dbReference type="Proteomes" id="UP001183610"/>
    </source>
</evidence>
<dbReference type="RefSeq" id="WP_010262264.1">
    <property type="nucleotide sequence ID" value="NZ_JAVRET010000001.1"/>
</dbReference>
<dbReference type="EMBL" id="JAVRET010000001">
    <property type="protein sequence ID" value="MDT0407591.1"/>
    <property type="molecule type" value="Genomic_DNA"/>
</dbReference>